<protein>
    <submittedName>
        <fullName evidence="1">Uncharacterized protein</fullName>
    </submittedName>
</protein>
<reference evidence="1 2" key="1">
    <citation type="journal article" date="2018" name="Sci. Rep.">
        <title>Genomic signatures of local adaptation to the degree of environmental predictability in rotifers.</title>
        <authorList>
            <person name="Franch-Gras L."/>
            <person name="Hahn C."/>
            <person name="Garcia-Roger E.M."/>
            <person name="Carmona M.J."/>
            <person name="Serra M."/>
            <person name="Gomez A."/>
        </authorList>
    </citation>
    <scope>NUCLEOTIDE SEQUENCE [LARGE SCALE GENOMIC DNA]</scope>
    <source>
        <strain evidence="1">HYR1</strain>
    </source>
</reference>
<evidence type="ECO:0000313" key="2">
    <source>
        <dbReference type="Proteomes" id="UP000276133"/>
    </source>
</evidence>
<comment type="caution">
    <text evidence="1">The sequence shown here is derived from an EMBL/GenBank/DDBJ whole genome shotgun (WGS) entry which is preliminary data.</text>
</comment>
<evidence type="ECO:0000313" key="1">
    <source>
        <dbReference type="EMBL" id="RMZ98396.1"/>
    </source>
</evidence>
<accession>A0A3M7PGZ3</accession>
<name>A0A3M7PGZ3_BRAPC</name>
<dbReference type="OrthoDB" id="420169at2759"/>
<gene>
    <name evidence="1" type="ORF">BpHYR1_027022</name>
</gene>
<proteinExistence type="predicted"/>
<sequence length="122" mass="14235">MAIAQYLLIELSKIDLIINFESQKLARQNKRARVRPPKLGRLIRSRSLFLKFLARLLSACTDTNTSKYLYGQEFKGVKDHQPLQLLRTVTNSGPRLARWIVRQESFVSKSKIFHVLLTILYF</sequence>
<organism evidence="1 2">
    <name type="scientific">Brachionus plicatilis</name>
    <name type="common">Marine rotifer</name>
    <name type="synonym">Brachionus muelleri</name>
    <dbReference type="NCBI Taxonomy" id="10195"/>
    <lineage>
        <taxon>Eukaryota</taxon>
        <taxon>Metazoa</taxon>
        <taxon>Spiralia</taxon>
        <taxon>Gnathifera</taxon>
        <taxon>Rotifera</taxon>
        <taxon>Eurotatoria</taxon>
        <taxon>Monogononta</taxon>
        <taxon>Pseudotrocha</taxon>
        <taxon>Ploima</taxon>
        <taxon>Brachionidae</taxon>
        <taxon>Brachionus</taxon>
    </lineage>
</organism>
<dbReference type="EMBL" id="REGN01010799">
    <property type="protein sequence ID" value="RMZ98396.1"/>
    <property type="molecule type" value="Genomic_DNA"/>
</dbReference>
<dbReference type="Proteomes" id="UP000276133">
    <property type="component" value="Unassembled WGS sequence"/>
</dbReference>
<keyword evidence="2" id="KW-1185">Reference proteome</keyword>
<dbReference type="AlphaFoldDB" id="A0A3M7PGZ3"/>